<dbReference type="Pfam" id="PF00501">
    <property type="entry name" value="AMP-binding"/>
    <property type="match status" value="1"/>
</dbReference>
<dbReference type="PANTHER" id="PTHR24096:SF337">
    <property type="entry name" value="4-COUMARATE--COA LIGASE"/>
    <property type="match status" value="1"/>
</dbReference>
<dbReference type="InterPro" id="IPR045851">
    <property type="entry name" value="AMP-bd_C_sf"/>
</dbReference>
<evidence type="ECO:0000313" key="6">
    <source>
        <dbReference type="EMBL" id="KAF2295343.1"/>
    </source>
</evidence>
<comment type="similarity">
    <text evidence="1">Belongs to the ATP-dependent AMP-binding enzyme family.</text>
</comment>
<feature type="region of interest" description="Disordered" evidence="3">
    <location>
        <begin position="1"/>
        <end position="25"/>
    </location>
</feature>
<protein>
    <recommendedName>
        <fullName evidence="8">AMP-dependent synthetase/ligase domain-containing protein</fullName>
    </recommendedName>
</protein>
<accession>A0A6A6L5J7</accession>
<reference evidence="6 7" key="1">
    <citation type="journal article" date="2020" name="Mol. Plant">
        <title>The Chromosome-Based Rubber Tree Genome Provides New Insights into Spurge Genome Evolution and Rubber Biosynthesis.</title>
        <authorList>
            <person name="Liu J."/>
            <person name="Shi C."/>
            <person name="Shi C.C."/>
            <person name="Li W."/>
            <person name="Zhang Q.J."/>
            <person name="Zhang Y."/>
            <person name="Li K."/>
            <person name="Lu H.F."/>
            <person name="Shi C."/>
            <person name="Zhu S.T."/>
            <person name="Xiao Z.Y."/>
            <person name="Nan H."/>
            <person name="Yue Y."/>
            <person name="Zhu X.G."/>
            <person name="Wu Y."/>
            <person name="Hong X.N."/>
            <person name="Fan G.Y."/>
            <person name="Tong Y."/>
            <person name="Zhang D."/>
            <person name="Mao C.L."/>
            <person name="Liu Y.L."/>
            <person name="Hao S.J."/>
            <person name="Liu W.Q."/>
            <person name="Lv M.Q."/>
            <person name="Zhang H.B."/>
            <person name="Liu Y."/>
            <person name="Hu-Tang G.R."/>
            <person name="Wang J.P."/>
            <person name="Wang J.H."/>
            <person name="Sun Y.H."/>
            <person name="Ni S.B."/>
            <person name="Chen W.B."/>
            <person name="Zhang X.C."/>
            <person name="Jiao Y.N."/>
            <person name="Eichler E.E."/>
            <person name="Li G.H."/>
            <person name="Liu X."/>
            <person name="Gao L.Z."/>
        </authorList>
    </citation>
    <scope>NUCLEOTIDE SEQUENCE [LARGE SCALE GENOMIC DNA]</scope>
    <source>
        <strain evidence="7">cv. GT1</strain>
        <tissue evidence="6">Leaf</tissue>
    </source>
</reference>
<organism evidence="6 7">
    <name type="scientific">Hevea brasiliensis</name>
    <name type="common">Para rubber tree</name>
    <name type="synonym">Siphonia brasiliensis</name>
    <dbReference type="NCBI Taxonomy" id="3981"/>
    <lineage>
        <taxon>Eukaryota</taxon>
        <taxon>Viridiplantae</taxon>
        <taxon>Streptophyta</taxon>
        <taxon>Embryophyta</taxon>
        <taxon>Tracheophyta</taxon>
        <taxon>Spermatophyta</taxon>
        <taxon>Magnoliopsida</taxon>
        <taxon>eudicotyledons</taxon>
        <taxon>Gunneridae</taxon>
        <taxon>Pentapetalae</taxon>
        <taxon>rosids</taxon>
        <taxon>fabids</taxon>
        <taxon>Malpighiales</taxon>
        <taxon>Euphorbiaceae</taxon>
        <taxon>Crotonoideae</taxon>
        <taxon>Micrandreae</taxon>
        <taxon>Hevea</taxon>
    </lineage>
</organism>
<name>A0A6A6L5J7_HEVBR</name>
<dbReference type="EMBL" id="JAAGAX010000013">
    <property type="protein sequence ID" value="KAF2295343.1"/>
    <property type="molecule type" value="Genomic_DNA"/>
</dbReference>
<evidence type="ECO:0000256" key="3">
    <source>
        <dbReference type="SAM" id="MobiDB-lite"/>
    </source>
</evidence>
<feature type="domain" description="AMP-dependent synthetase/ligase" evidence="4">
    <location>
        <begin position="106"/>
        <end position="158"/>
    </location>
</feature>
<dbReference type="Proteomes" id="UP000467840">
    <property type="component" value="Chromosome 7"/>
</dbReference>
<dbReference type="SUPFAM" id="SSF56801">
    <property type="entry name" value="Acetyl-CoA synthetase-like"/>
    <property type="match status" value="1"/>
</dbReference>
<evidence type="ECO:0000259" key="5">
    <source>
        <dbReference type="Pfam" id="PF13193"/>
    </source>
</evidence>
<keyword evidence="2" id="KW-0436">Ligase</keyword>
<dbReference type="Gene3D" id="3.40.50.980">
    <property type="match status" value="1"/>
</dbReference>
<feature type="domain" description="AMP-binding enzyme C-terminal" evidence="5">
    <location>
        <begin position="163"/>
        <end position="197"/>
    </location>
</feature>
<dbReference type="InterPro" id="IPR000873">
    <property type="entry name" value="AMP-dep_synth/lig_dom"/>
</dbReference>
<keyword evidence="7" id="KW-1185">Reference proteome</keyword>
<dbReference type="PANTHER" id="PTHR24096">
    <property type="entry name" value="LONG-CHAIN-FATTY-ACID--COA LIGASE"/>
    <property type="match status" value="1"/>
</dbReference>
<sequence length="226" mass="25285">MSFEESWPTAIDNRTNNVRRSDSSGFDQQTGIYHSLLQLGDDFQIPTRHDLDTSKYVLSQFPHPDRAESRVALIDSATITKSPMLNFNDQSVLLPPAFTTVWGPERRVGSGAAPLSKELTEEFRERFPWVELRQGYGLTESCGAATFLSPMSKLRHIQVAPAELEAILLNHPQVLDAAVIPLEDEEAGQIPMAYVVAPYKKVRKVAYQCNSKVSCRQNPEEGTCFT</sequence>
<proteinExistence type="inferred from homology"/>
<comment type="caution">
    <text evidence="6">The sequence shown here is derived from an EMBL/GenBank/DDBJ whole genome shotgun (WGS) entry which is preliminary data.</text>
</comment>
<dbReference type="AlphaFoldDB" id="A0A6A6L5J7"/>
<dbReference type="InterPro" id="IPR025110">
    <property type="entry name" value="AMP-bd_C"/>
</dbReference>
<dbReference type="Pfam" id="PF13193">
    <property type="entry name" value="AMP-binding_C"/>
    <property type="match status" value="1"/>
</dbReference>
<dbReference type="Gene3D" id="3.30.300.30">
    <property type="match status" value="1"/>
</dbReference>
<feature type="compositionally biased region" description="Polar residues" evidence="3">
    <location>
        <begin position="12"/>
        <end position="25"/>
    </location>
</feature>
<evidence type="ECO:0000313" key="7">
    <source>
        <dbReference type="Proteomes" id="UP000467840"/>
    </source>
</evidence>
<evidence type="ECO:0000256" key="1">
    <source>
        <dbReference type="ARBA" id="ARBA00006432"/>
    </source>
</evidence>
<evidence type="ECO:0000259" key="4">
    <source>
        <dbReference type="Pfam" id="PF00501"/>
    </source>
</evidence>
<evidence type="ECO:0000256" key="2">
    <source>
        <dbReference type="ARBA" id="ARBA00022598"/>
    </source>
</evidence>
<dbReference type="GO" id="GO:0016405">
    <property type="term" value="F:CoA-ligase activity"/>
    <property type="evidence" value="ECO:0007669"/>
    <property type="project" value="TreeGrafter"/>
</dbReference>
<evidence type="ECO:0008006" key="8">
    <source>
        <dbReference type="Google" id="ProtNLM"/>
    </source>
</evidence>
<gene>
    <name evidence="6" type="ORF">GH714_032613</name>
</gene>